<feature type="region of interest" description="Disordered" evidence="3">
    <location>
        <begin position="1"/>
        <end position="21"/>
    </location>
</feature>
<dbReference type="Pfam" id="PF00071">
    <property type="entry name" value="Ras"/>
    <property type="match status" value="1"/>
</dbReference>
<accession>A0A0L6UDN1</accession>
<organism evidence="4 5">
    <name type="scientific">Puccinia sorghi</name>
    <dbReference type="NCBI Taxonomy" id="27349"/>
    <lineage>
        <taxon>Eukaryota</taxon>
        <taxon>Fungi</taxon>
        <taxon>Dikarya</taxon>
        <taxon>Basidiomycota</taxon>
        <taxon>Pucciniomycotina</taxon>
        <taxon>Pucciniomycetes</taxon>
        <taxon>Pucciniales</taxon>
        <taxon>Pucciniaceae</taxon>
        <taxon>Puccinia</taxon>
    </lineage>
</organism>
<dbReference type="Gene3D" id="3.40.50.300">
    <property type="entry name" value="P-loop containing nucleotide triphosphate hydrolases"/>
    <property type="match status" value="1"/>
</dbReference>
<comment type="caution">
    <text evidence="4">The sequence shown here is derived from an EMBL/GenBank/DDBJ whole genome shotgun (WGS) entry which is preliminary data.</text>
</comment>
<evidence type="ECO:0000256" key="1">
    <source>
        <dbReference type="ARBA" id="ARBA00022741"/>
    </source>
</evidence>
<proteinExistence type="predicted"/>
<dbReference type="Proteomes" id="UP000037035">
    <property type="component" value="Unassembled WGS sequence"/>
</dbReference>
<keyword evidence="5" id="KW-1185">Reference proteome</keyword>
<protein>
    <submittedName>
        <fullName evidence="4">Uncharacterized protein</fullName>
    </submittedName>
</protein>
<dbReference type="PANTHER" id="PTHR24072">
    <property type="entry name" value="RHO FAMILY GTPASE"/>
    <property type="match status" value="1"/>
</dbReference>
<dbReference type="AlphaFoldDB" id="A0A0L6UDN1"/>
<evidence type="ECO:0000313" key="4">
    <source>
        <dbReference type="EMBL" id="KNZ45900.1"/>
    </source>
</evidence>
<dbReference type="EMBL" id="LAVV01013171">
    <property type="protein sequence ID" value="KNZ45900.1"/>
    <property type="molecule type" value="Genomic_DNA"/>
</dbReference>
<evidence type="ECO:0000256" key="2">
    <source>
        <dbReference type="ARBA" id="ARBA00023134"/>
    </source>
</evidence>
<dbReference type="SMART" id="SM00174">
    <property type="entry name" value="RHO"/>
    <property type="match status" value="1"/>
</dbReference>
<dbReference type="OrthoDB" id="8830751at2759"/>
<keyword evidence="2" id="KW-0342">GTP-binding</keyword>
<dbReference type="SUPFAM" id="SSF52540">
    <property type="entry name" value="P-loop containing nucleoside triphosphate hydrolases"/>
    <property type="match status" value="1"/>
</dbReference>
<evidence type="ECO:0000256" key="3">
    <source>
        <dbReference type="SAM" id="MobiDB-lite"/>
    </source>
</evidence>
<dbReference type="GO" id="GO:0005525">
    <property type="term" value="F:GTP binding"/>
    <property type="evidence" value="ECO:0007669"/>
    <property type="project" value="UniProtKB-KW"/>
</dbReference>
<keyword evidence="1" id="KW-0547">Nucleotide-binding</keyword>
<dbReference type="STRING" id="27349.A0A0L6UDN1"/>
<dbReference type="GO" id="GO:0007264">
    <property type="term" value="P:small GTPase-mediated signal transduction"/>
    <property type="evidence" value="ECO:0007669"/>
    <property type="project" value="InterPro"/>
</dbReference>
<evidence type="ECO:0000313" key="5">
    <source>
        <dbReference type="Proteomes" id="UP000037035"/>
    </source>
</evidence>
<dbReference type="InterPro" id="IPR027417">
    <property type="entry name" value="P-loop_NTPase"/>
</dbReference>
<dbReference type="InterPro" id="IPR003578">
    <property type="entry name" value="Small_GTPase_Rho"/>
</dbReference>
<dbReference type="VEuPathDB" id="FungiDB:VP01_7709g1"/>
<name>A0A0L6UDN1_9BASI</name>
<dbReference type="InterPro" id="IPR001806">
    <property type="entry name" value="Small_GTPase"/>
</dbReference>
<gene>
    <name evidence="4" type="ORF">VP01_7709g1</name>
</gene>
<sequence>TSSSSLFSDSENSNSESVLLSGMEPPPYFPPSFENIQKKWYPKICHHAPNIPLILVGTKLDLGEDALTIEKLRECRMVPILYQQAAGMARDIAAIQYLEC</sequence>
<feature type="non-terminal residue" evidence="4">
    <location>
        <position position="1"/>
    </location>
</feature>
<dbReference type="GO" id="GO:0003924">
    <property type="term" value="F:GTPase activity"/>
    <property type="evidence" value="ECO:0007669"/>
    <property type="project" value="InterPro"/>
</dbReference>
<reference evidence="4 5" key="1">
    <citation type="submission" date="2015-08" db="EMBL/GenBank/DDBJ databases">
        <title>Next Generation Sequencing and Analysis of the Genome of Puccinia sorghi L Schw, the Causal Agent of Maize Common Rust.</title>
        <authorList>
            <person name="Rochi L."/>
            <person name="Burguener G."/>
            <person name="Darino M."/>
            <person name="Turjanski A."/>
            <person name="Kreff E."/>
            <person name="Dieguez M.J."/>
            <person name="Sacco F."/>
        </authorList>
    </citation>
    <scope>NUCLEOTIDE SEQUENCE [LARGE SCALE GENOMIC DNA]</scope>
    <source>
        <strain evidence="4 5">RO10H11247</strain>
    </source>
</reference>